<evidence type="ECO:0000256" key="5">
    <source>
        <dbReference type="SAM" id="Phobius"/>
    </source>
</evidence>
<dbReference type="Gene3D" id="1.20.1250.20">
    <property type="entry name" value="MFS general substrate transporter like domains"/>
    <property type="match status" value="1"/>
</dbReference>
<protein>
    <submittedName>
        <fullName evidence="6">Uncharacterized protein</fullName>
    </submittedName>
</protein>
<evidence type="ECO:0000313" key="7">
    <source>
        <dbReference type="Proteomes" id="UP001140502"/>
    </source>
</evidence>
<keyword evidence="3 5" id="KW-1133">Transmembrane helix</keyword>
<accession>A0A9W8WMM7</accession>
<name>A0A9W8WMM7_9HYPO</name>
<evidence type="ECO:0000313" key="6">
    <source>
        <dbReference type="EMBL" id="KAJ4329019.1"/>
    </source>
</evidence>
<keyword evidence="2 5" id="KW-0812">Transmembrane</keyword>
<dbReference type="Proteomes" id="UP001140502">
    <property type="component" value="Unassembled WGS sequence"/>
</dbReference>
<dbReference type="OrthoDB" id="6612291at2759"/>
<evidence type="ECO:0000256" key="1">
    <source>
        <dbReference type="ARBA" id="ARBA00004370"/>
    </source>
</evidence>
<proteinExistence type="predicted"/>
<dbReference type="EMBL" id="JAPEUR010000005">
    <property type="protein sequence ID" value="KAJ4329019.1"/>
    <property type="molecule type" value="Genomic_DNA"/>
</dbReference>
<evidence type="ECO:0000256" key="2">
    <source>
        <dbReference type="ARBA" id="ARBA00022692"/>
    </source>
</evidence>
<dbReference type="AlphaFoldDB" id="A0A9W8WMM7"/>
<keyword evidence="4 5" id="KW-0472">Membrane</keyword>
<comment type="subcellular location">
    <subcellularLocation>
        <location evidence="1">Membrane</location>
    </subcellularLocation>
</comment>
<evidence type="ECO:0000256" key="4">
    <source>
        <dbReference type="ARBA" id="ARBA00023136"/>
    </source>
</evidence>
<dbReference type="GO" id="GO:0022857">
    <property type="term" value="F:transmembrane transporter activity"/>
    <property type="evidence" value="ECO:0007669"/>
    <property type="project" value="InterPro"/>
</dbReference>
<dbReference type="InterPro" id="IPR036259">
    <property type="entry name" value="MFS_trans_sf"/>
</dbReference>
<dbReference type="Pfam" id="PF00083">
    <property type="entry name" value="Sugar_tr"/>
    <property type="match status" value="1"/>
</dbReference>
<gene>
    <name evidence="6" type="ORF">N0V84_000591</name>
</gene>
<comment type="caution">
    <text evidence="6">The sequence shown here is derived from an EMBL/GenBank/DDBJ whole genome shotgun (WGS) entry which is preliminary data.</text>
</comment>
<feature type="transmembrane region" description="Helical" evidence="5">
    <location>
        <begin position="28"/>
        <end position="48"/>
    </location>
</feature>
<dbReference type="GO" id="GO:0016020">
    <property type="term" value="C:membrane"/>
    <property type="evidence" value="ECO:0007669"/>
    <property type="project" value="UniProtKB-SubCell"/>
</dbReference>
<organism evidence="6 7">
    <name type="scientific">Fusarium piperis</name>
    <dbReference type="NCBI Taxonomy" id="1435070"/>
    <lineage>
        <taxon>Eukaryota</taxon>
        <taxon>Fungi</taxon>
        <taxon>Dikarya</taxon>
        <taxon>Ascomycota</taxon>
        <taxon>Pezizomycotina</taxon>
        <taxon>Sordariomycetes</taxon>
        <taxon>Hypocreomycetidae</taxon>
        <taxon>Hypocreales</taxon>
        <taxon>Nectriaceae</taxon>
        <taxon>Fusarium</taxon>
        <taxon>Fusarium solani species complex</taxon>
    </lineage>
</organism>
<sequence>MAALCFIVGGLDFLEANAATGAALVTLCAIWAFICAFSLAPIGWISLMEVPSPLFRAKSTAFASIIQSASGVLFNDTVPLILSNQNAG</sequence>
<reference evidence="6" key="1">
    <citation type="submission" date="2022-10" db="EMBL/GenBank/DDBJ databases">
        <title>Tapping the CABI collections for fungal endophytes: first genome assemblies for Collariella, Neodidymelliopsis, Ascochyta clinopodiicola, Didymella pomorum, Didymosphaeria variabile, Neocosmospora piperis and Neocucurbitaria cava.</title>
        <authorList>
            <person name="Hill R."/>
        </authorList>
    </citation>
    <scope>NUCLEOTIDE SEQUENCE</scope>
    <source>
        <strain evidence="6">IMI 366586</strain>
    </source>
</reference>
<keyword evidence="7" id="KW-1185">Reference proteome</keyword>
<dbReference type="InterPro" id="IPR005828">
    <property type="entry name" value="MFS_sugar_transport-like"/>
</dbReference>
<evidence type="ECO:0000256" key="3">
    <source>
        <dbReference type="ARBA" id="ARBA00022989"/>
    </source>
</evidence>